<dbReference type="NCBIfam" id="TIGR00089">
    <property type="entry name" value="MiaB/RimO family radical SAM methylthiotransferase"/>
    <property type="match status" value="1"/>
</dbReference>
<dbReference type="FunFam" id="3.80.30.20:FF:000003">
    <property type="entry name" value="CDK5 regulatory subunit-associated protein 1"/>
    <property type="match status" value="1"/>
</dbReference>
<dbReference type="Gene3D" id="3.15.20.10">
    <property type="entry name" value="Bactericidal permeability-increasing protein, domain 2"/>
    <property type="match status" value="1"/>
</dbReference>
<evidence type="ECO:0000259" key="23">
    <source>
        <dbReference type="PROSITE" id="PS51918"/>
    </source>
</evidence>
<evidence type="ECO:0000256" key="9">
    <source>
        <dbReference type="ARBA" id="ARBA00023004"/>
    </source>
</evidence>
<evidence type="ECO:0000256" key="13">
    <source>
        <dbReference type="ARBA" id="ARBA00033765"/>
    </source>
</evidence>
<dbReference type="InterPro" id="IPR005839">
    <property type="entry name" value="Methylthiotransferase"/>
</dbReference>
<feature type="region of interest" description="Disordered" evidence="20">
    <location>
        <begin position="451"/>
        <end position="645"/>
    </location>
</feature>
<evidence type="ECO:0000259" key="22">
    <source>
        <dbReference type="PROSITE" id="PS51449"/>
    </source>
</evidence>
<dbReference type="SMART" id="SM00729">
    <property type="entry name" value="Elp3"/>
    <property type="match status" value="1"/>
</dbReference>
<comment type="subcellular location">
    <subcellularLocation>
        <location evidence="2">Secreted</location>
    </subcellularLocation>
</comment>
<dbReference type="OrthoDB" id="9938407at2759"/>
<dbReference type="PANTHER" id="PTHR43020">
    <property type="entry name" value="CDK5 REGULATORY SUBUNIT-ASSOCIATED PROTEIN 1"/>
    <property type="match status" value="1"/>
</dbReference>
<dbReference type="PANTHER" id="PTHR43020:SF2">
    <property type="entry name" value="MITOCHONDRIAL TRNA METHYLTHIOTRANSFERASE CDK5RAP1"/>
    <property type="match status" value="1"/>
</dbReference>
<dbReference type="SUPFAM" id="SSF55394">
    <property type="entry name" value="Bactericidal permeability-increasing protein, BPI"/>
    <property type="match status" value="2"/>
</dbReference>
<evidence type="ECO:0000313" key="25">
    <source>
        <dbReference type="Proteomes" id="UP000288216"/>
    </source>
</evidence>
<dbReference type="GO" id="GO:0051246">
    <property type="term" value="P:regulation of protein metabolic process"/>
    <property type="evidence" value="ECO:0007669"/>
    <property type="project" value="UniProtKB-ARBA"/>
</dbReference>
<evidence type="ECO:0000256" key="5">
    <source>
        <dbReference type="ARBA" id="ARBA00022485"/>
    </source>
</evidence>
<comment type="catalytic activity">
    <reaction evidence="14">
        <text>N(6)-dimethylallyladenosine(37) in tRNA + (sulfur carrier)-SH + AH2 + 2 S-adenosyl-L-methionine = 2-methylsulfanyl-N(6)-dimethylallyladenosine(37) in tRNA + (sulfur carrier)-H + 5'-deoxyadenosine + L-methionine + A + S-adenosyl-L-homocysteine + 2 H(+)</text>
        <dbReference type="Rhea" id="RHEA:37067"/>
        <dbReference type="Rhea" id="RHEA-COMP:10375"/>
        <dbReference type="Rhea" id="RHEA-COMP:10376"/>
        <dbReference type="Rhea" id="RHEA-COMP:14737"/>
        <dbReference type="Rhea" id="RHEA-COMP:14739"/>
        <dbReference type="ChEBI" id="CHEBI:13193"/>
        <dbReference type="ChEBI" id="CHEBI:15378"/>
        <dbReference type="ChEBI" id="CHEBI:17319"/>
        <dbReference type="ChEBI" id="CHEBI:17499"/>
        <dbReference type="ChEBI" id="CHEBI:29917"/>
        <dbReference type="ChEBI" id="CHEBI:57844"/>
        <dbReference type="ChEBI" id="CHEBI:57856"/>
        <dbReference type="ChEBI" id="CHEBI:59789"/>
        <dbReference type="ChEBI" id="CHEBI:64428"/>
        <dbReference type="ChEBI" id="CHEBI:74415"/>
        <dbReference type="ChEBI" id="CHEBI:74417"/>
        <dbReference type="EC" id="2.8.4.3"/>
    </reaction>
    <physiologicalReaction direction="left-to-right" evidence="14">
        <dbReference type="Rhea" id="RHEA:37068"/>
    </physiologicalReaction>
</comment>
<dbReference type="FunFam" id="3.40.50.12160:FF:000003">
    <property type="entry name" value="CDK5 regulatory subunit-associated protein 1"/>
    <property type="match status" value="1"/>
</dbReference>
<organism evidence="24 25">
    <name type="scientific">Scyliorhinus torazame</name>
    <name type="common">Cloudy catshark</name>
    <name type="synonym">Catulus torazame</name>
    <dbReference type="NCBI Taxonomy" id="75743"/>
    <lineage>
        <taxon>Eukaryota</taxon>
        <taxon>Metazoa</taxon>
        <taxon>Chordata</taxon>
        <taxon>Craniata</taxon>
        <taxon>Vertebrata</taxon>
        <taxon>Chondrichthyes</taxon>
        <taxon>Elasmobranchii</taxon>
        <taxon>Galeomorphii</taxon>
        <taxon>Galeoidea</taxon>
        <taxon>Carcharhiniformes</taxon>
        <taxon>Scyliorhinidae</taxon>
        <taxon>Scyliorhinus</taxon>
    </lineage>
</organism>
<dbReference type="SUPFAM" id="SSF102114">
    <property type="entry name" value="Radical SAM enzymes"/>
    <property type="match status" value="1"/>
</dbReference>
<feature type="compositionally biased region" description="Polar residues" evidence="20">
    <location>
        <begin position="468"/>
        <end position="478"/>
    </location>
</feature>
<dbReference type="InterPro" id="IPR032769">
    <property type="entry name" value="NCKAP5_C"/>
</dbReference>
<keyword evidence="10" id="KW-0411">Iron-sulfur</keyword>
<feature type="compositionally biased region" description="Polar residues" evidence="20">
    <location>
        <begin position="494"/>
        <end position="536"/>
    </location>
</feature>
<dbReference type="InterPro" id="IPR002792">
    <property type="entry name" value="TRAM_dom"/>
</dbReference>
<accession>A0A401PJH2</accession>
<dbReference type="SMART" id="SM00329">
    <property type="entry name" value="BPI2"/>
    <property type="match status" value="1"/>
</dbReference>
<evidence type="ECO:0000256" key="4">
    <source>
        <dbReference type="ARBA" id="ARBA00009815"/>
    </source>
</evidence>
<reference evidence="24 25" key="1">
    <citation type="journal article" date="2018" name="Nat. Ecol. Evol.">
        <title>Shark genomes provide insights into elasmobranch evolution and the origin of vertebrates.</title>
        <authorList>
            <person name="Hara Y"/>
            <person name="Yamaguchi K"/>
            <person name="Onimaru K"/>
            <person name="Kadota M"/>
            <person name="Koyanagi M"/>
            <person name="Keeley SD"/>
            <person name="Tatsumi K"/>
            <person name="Tanaka K"/>
            <person name="Motone F"/>
            <person name="Kageyama Y"/>
            <person name="Nozu R"/>
            <person name="Adachi N"/>
            <person name="Nishimura O"/>
            <person name="Nakagawa R"/>
            <person name="Tanegashima C"/>
            <person name="Kiyatake I"/>
            <person name="Matsumoto R"/>
            <person name="Murakumo K"/>
            <person name="Nishida K"/>
            <person name="Terakita A"/>
            <person name="Kuratani S"/>
            <person name="Sato K"/>
            <person name="Hyodo S Kuraku.S."/>
        </authorList>
    </citation>
    <scope>NUCLEOTIDE SEQUENCE [LARGE SCALE GENOMIC DNA]</scope>
</reference>
<dbReference type="Pfam" id="PF04055">
    <property type="entry name" value="Radical_SAM"/>
    <property type="match status" value="1"/>
</dbReference>
<dbReference type="Gene3D" id="3.15.10.10">
    <property type="entry name" value="Bactericidal permeability-increasing protein, domain 1"/>
    <property type="match status" value="1"/>
</dbReference>
<dbReference type="GO" id="GO:0005829">
    <property type="term" value="C:cytosol"/>
    <property type="evidence" value="ECO:0007669"/>
    <property type="project" value="TreeGrafter"/>
</dbReference>
<feature type="domain" description="Radical SAM core" evidence="23">
    <location>
        <begin position="1118"/>
        <end position="1372"/>
    </location>
</feature>
<dbReference type="SFLD" id="SFLDF00413">
    <property type="entry name" value="CDK5RAP1"/>
    <property type="match status" value="1"/>
</dbReference>
<dbReference type="InterPro" id="IPR023404">
    <property type="entry name" value="rSAM_horseshoe"/>
</dbReference>
<dbReference type="InterPro" id="IPR017942">
    <property type="entry name" value="Lipid-bd_serum_glycop_N"/>
</dbReference>
<evidence type="ECO:0000313" key="24">
    <source>
        <dbReference type="EMBL" id="GCB73283.1"/>
    </source>
</evidence>
<feature type="region of interest" description="Disordered" evidence="20">
    <location>
        <begin position="846"/>
        <end position="873"/>
    </location>
</feature>
<keyword evidence="25" id="KW-1185">Reference proteome</keyword>
<dbReference type="InterPro" id="IPR017943">
    <property type="entry name" value="Bactericidal_perm-incr_a/b_dom"/>
</dbReference>
<evidence type="ECO:0000256" key="18">
    <source>
        <dbReference type="ARBA" id="ARBA00078249"/>
    </source>
</evidence>
<evidence type="ECO:0000256" key="2">
    <source>
        <dbReference type="ARBA" id="ARBA00004613"/>
    </source>
</evidence>
<dbReference type="Pfam" id="PF01938">
    <property type="entry name" value="TRAM"/>
    <property type="match status" value="1"/>
</dbReference>
<protein>
    <recommendedName>
        <fullName evidence="15">Mitochondrial tRNA methylthiotransferase CDK5RAP1</fullName>
        <ecNumber evidence="13">2.8.4.3</ecNumber>
    </recommendedName>
    <alternativeName>
        <fullName evidence="19">CDK5 activator-binding protein C42</fullName>
    </alternativeName>
    <alternativeName>
        <fullName evidence="17">CDK5 regulatory subunit-associated protein 1</fullName>
    </alternativeName>
    <alternativeName>
        <fullName evidence="18">mt-tRNA-2-methylthio-N6-dimethylallyladenosine synthase</fullName>
    </alternativeName>
    <alternativeName>
        <fullName evidence="16">mt-tRNA-N6-(dimethylallyl)adenosine(37) methylthiotransferase</fullName>
    </alternativeName>
</protein>
<dbReference type="PROSITE" id="PS01278">
    <property type="entry name" value="MTTASE_RADICAL"/>
    <property type="match status" value="1"/>
</dbReference>
<dbReference type="InterPro" id="IPR006638">
    <property type="entry name" value="Elp3/MiaA/NifB-like_rSAM"/>
</dbReference>
<dbReference type="InterPro" id="IPR007197">
    <property type="entry name" value="rSAM"/>
</dbReference>
<evidence type="ECO:0000256" key="12">
    <source>
        <dbReference type="ARBA" id="ARBA00023180"/>
    </source>
</evidence>
<keyword evidence="8" id="KW-0479">Metal-binding</keyword>
<keyword evidence="12" id="KW-0325">Glycoprotein</keyword>
<name>A0A401PJH2_SCYTO</name>
<keyword evidence="6" id="KW-0964">Secreted</keyword>
<sequence length="1975" mass="219537">MLRRKKLHSRIVDLSSGDLFSAAEKNRSTSQSKTRESPIHGVLENTSTNVPILKCQSQVNLAVPSQLYPRSSCSSSELSLSSACSEHSSGSFTWNEGMTCSKRSSLSWEKRLSIGSSLPSNLSSPAEELPPTREKESHILEGLKKLQKKKPLLEHSSNMSKWAYKDCMNSNEGIYSLGLKCRNRHKSNDQAPHKATTKDICLEQSKTFGYDSDSHDDADDDCTALITTVNEVPSKDCKSLRKTLTHSVSDSLFSWDGSVKCVSERLAHINSGEKPEKLTSFVSSFQSSEKLCTTNKSPTKKLQFNSTKLHYKDLTIQLSDTEDIEMLDELHLECEEERNSSDFVTCLLTDNRKSSTVPGKHEKDTINIYSKGNAVHEKSKQADVSKNIKPLEQTDSLVDFEKKGDLRDGLAVKIGFSADLEDKTKHDRSTAVGSDVDSIEIKAFKRSISANNKPNLKPALGMNGAKARSQSFSNQTGDKPSVSLVDGPGKVRTQIITNTTERGNSLTRQNSTGATETLQTKPACGSSATQSPSHSPRTADISYSRQVSCGSGSSSSSHHSSPSKLPCRTPPKGDGHLSSVKFDSNQSPPQKEIQNLPSSDKSGEKKSKPMPQKEKSVKQAAYESQSSPDMSPKEVLSKPQSPSKLNMVKIVKKQDNLSKRPEISDKVLVLPSVSGTQCSIEAKVMLGIQENMQKVQGHDKVQVSEVKPKTGPSIAKWFGFRKSKLPAPNSKKSDASKSKDEKKETKNGTGLEIKQTKFDKKRDRRKNEKACEEENEVTKENANCDKKLDGAFPNKSCEITRHETRNSRKGSFTSTYHAYQDHDVPMKDSTSDQFMQELLHRVDKKAAHQKENGSNHVSCRNMSKGNSHGSVFPSNSICVQANLGKNYKMKPATEIQNEIHKELLIDSKGEGDSNPHESYVELWQLHDPSRGKPSNWQGLNYENQGNQKIMSAPEKINVNPDNVKEAISESTCQDQIIGRKKGKTLFSVFSYFYDLSVYVVTVKGGYKELKRPYEPPKDCAQKEKAEQTIWNRLKQLASLKSKRTKSQVPLKIGILGCMAERLKEEILEKEKLVDVLAGPDSYRDLPRLLTVAEAGQKAVNVLLSLDETYADVMPVQVNSETKSAFISVMRGCNNMCSYCIVPFTRGRERSRPISSIAQEIRMLSDQGVKEVTLLGQNVNSYCDTSEVLFHMKEPTHLSHGFSTIYRNKIGGLRFADLLDRVSRIDSEMRIRFTSPHPKDFPDEVLQLIQERANICKQIHLPAQSGSTAVLKAMRRGYTREAYLELVNHIRRIIPGVSLSSDFIAGFCEETEDDHLQTISLLRQVRYNVGYLFAYSMRKKTHSYHRLQDSVPAIVKQRRLEELITVFREEAAKLNSELIGTEQLVLVEGTSKRSRVELCGRSDGNVKVIFPNVEVPHDWSSGMLAPVRSGDYITVQITSASSQSLKGTPICHTTLNGSAKLSKRLYRKRNKSKILWRSTFCSHWSHLNYTEKVYPADPNEMSGAKMYLPTWVTLVLIGTVLGEADPNPGIQSKLTQKALEYARQIAITAAEKKIKEFQPPDMSGTIDLLGWIDYRITGMSIKSFGLPNSGIGFVPNSGVKFSMDNAHISIAGNWHVTFGLIKDGGTFDLNINDLSAAFIVGVTQGSARPVLSYQDCGASLNRFNLQLHGGGSWFYNMFLAQVKDKIRQIAPQELCSEFRNMIGKLESFILTLNISRQLDQYVELDYSLDGEPEITTISIDLPIKGELYDVQHHLDSPFTAQSFDLPNATDHMLILGLSEYFVNTGAFAYFAAGALHFNITDDMIPKDIPVRLNTSSLTFLIPKVAKQYPNLLMKIVMSASKQPIVRLVPGKLTADVFAAAEVFAILPNESIAELFVLGVTASMRGQMFTSDLKLRGSVSLNSVDLTMEDSKVGTIPIKSMEVMLKLGLQKMVIPKINALLKKGFNIPTLDKVSLINPVLQIEQGLILFTTDIQYGN</sequence>
<keyword evidence="5" id="KW-0004">4Fe-4S</keyword>
<dbReference type="SFLD" id="SFLDS00029">
    <property type="entry name" value="Radical_SAM"/>
    <property type="match status" value="1"/>
</dbReference>
<dbReference type="InterPro" id="IPR038135">
    <property type="entry name" value="Methylthiotransferase_N_sf"/>
</dbReference>
<dbReference type="PROSITE" id="PS51449">
    <property type="entry name" value="MTTASE_N"/>
    <property type="match status" value="1"/>
</dbReference>
<keyword evidence="9" id="KW-0408">Iron</keyword>
<dbReference type="SFLD" id="SFLDG01061">
    <property type="entry name" value="methylthiotransferase"/>
    <property type="match status" value="1"/>
</dbReference>
<comment type="similarity">
    <text evidence="3">Belongs to the BPI/LBP/Plunc superfamily. BPI/LBP family.</text>
</comment>
<dbReference type="InterPro" id="IPR013848">
    <property type="entry name" value="Methylthiotransferase_N"/>
</dbReference>
<feature type="compositionally biased region" description="Low complexity" evidence="20">
    <location>
        <begin position="117"/>
        <end position="129"/>
    </location>
</feature>
<dbReference type="Proteomes" id="UP000288216">
    <property type="component" value="Unassembled WGS sequence"/>
</dbReference>
<dbReference type="InterPro" id="IPR020612">
    <property type="entry name" value="Methylthiotransferase_CS"/>
</dbReference>
<dbReference type="STRING" id="75743.A0A401PJH2"/>
<dbReference type="GO" id="GO:0046872">
    <property type="term" value="F:metal ion binding"/>
    <property type="evidence" value="ECO:0007669"/>
    <property type="project" value="UniProtKB-KW"/>
</dbReference>
<dbReference type="PROSITE" id="PS51918">
    <property type="entry name" value="RADICAL_SAM"/>
    <property type="match status" value="1"/>
</dbReference>
<evidence type="ECO:0000256" key="15">
    <source>
        <dbReference type="ARBA" id="ARBA00068865"/>
    </source>
</evidence>
<evidence type="ECO:0000256" key="19">
    <source>
        <dbReference type="ARBA" id="ARBA00081908"/>
    </source>
</evidence>
<feature type="compositionally biased region" description="Basic and acidic residues" evidence="20">
    <location>
        <begin position="731"/>
        <end position="746"/>
    </location>
</feature>
<keyword evidence="11" id="KW-1015">Disulfide bond</keyword>
<dbReference type="PROSITE" id="PS50926">
    <property type="entry name" value="TRAM"/>
    <property type="match status" value="1"/>
</dbReference>
<feature type="region of interest" description="Disordered" evidence="20">
    <location>
        <begin position="720"/>
        <end position="779"/>
    </location>
</feature>
<dbReference type="Pfam" id="PF01273">
    <property type="entry name" value="LBP_BPI_CETP"/>
    <property type="match status" value="1"/>
</dbReference>
<dbReference type="InterPro" id="IPR058240">
    <property type="entry name" value="rSAM_sf"/>
</dbReference>
<evidence type="ECO:0000256" key="11">
    <source>
        <dbReference type="ARBA" id="ARBA00023157"/>
    </source>
</evidence>
<evidence type="ECO:0000256" key="1">
    <source>
        <dbReference type="ARBA" id="ARBA00001966"/>
    </source>
</evidence>
<keyword evidence="7" id="KW-0949">S-adenosyl-L-methionine</keyword>
<evidence type="ECO:0000256" key="3">
    <source>
        <dbReference type="ARBA" id="ARBA00007292"/>
    </source>
</evidence>
<evidence type="ECO:0000256" key="14">
    <source>
        <dbReference type="ARBA" id="ARBA00052587"/>
    </source>
</evidence>
<feature type="compositionally biased region" description="Polar residues" evidence="20">
    <location>
        <begin position="854"/>
        <end position="873"/>
    </location>
</feature>
<comment type="cofactor">
    <cofactor evidence="1">
        <name>[4Fe-4S] cluster</name>
        <dbReference type="ChEBI" id="CHEBI:49883"/>
    </cofactor>
</comment>
<evidence type="ECO:0000256" key="20">
    <source>
        <dbReference type="SAM" id="MobiDB-lite"/>
    </source>
</evidence>
<feature type="domain" description="MTTase N-terminal" evidence="22">
    <location>
        <begin position="963"/>
        <end position="1094"/>
    </location>
</feature>
<dbReference type="GO" id="GO:0051539">
    <property type="term" value="F:4 iron, 4 sulfur cluster binding"/>
    <property type="evidence" value="ECO:0007669"/>
    <property type="project" value="UniProtKB-KW"/>
</dbReference>
<dbReference type="SMART" id="SM00328">
    <property type="entry name" value="BPI1"/>
    <property type="match status" value="1"/>
</dbReference>
<evidence type="ECO:0000256" key="10">
    <source>
        <dbReference type="ARBA" id="ARBA00023014"/>
    </source>
</evidence>
<dbReference type="EMBL" id="BFAA01000615">
    <property type="protein sequence ID" value="GCB73283.1"/>
    <property type="molecule type" value="Genomic_DNA"/>
</dbReference>
<evidence type="ECO:0000256" key="8">
    <source>
        <dbReference type="ARBA" id="ARBA00022723"/>
    </source>
</evidence>
<evidence type="ECO:0000256" key="7">
    <source>
        <dbReference type="ARBA" id="ARBA00022691"/>
    </source>
</evidence>
<gene>
    <name evidence="24" type="ORF">scyTo_0002454</name>
</gene>
<comment type="caution">
    <text evidence="24">The sequence shown here is derived from an EMBL/GenBank/DDBJ whole genome shotgun (WGS) entry which is preliminary data.</text>
</comment>
<dbReference type="FunFam" id="3.15.10.10:FF:000001">
    <property type="entry name" value="phospholipid transfer protein-like"/>
    <property type="match status" value="1"/>
</dbReference>
<dbReference type="SFLD" id="SFLDG01082">
    <property type="entry name" value="B12-binding_domain_containing"/>
    <property type="match status" value="1"/>
</dbReference>
<dbReference type="FunFam" id="3.15.20.10:FF:000001">
    <property type="entry name" value="Phospholipid transfer protein"/>
    <property type="match status" value="1"/>
</dbReference>
<feature type="compositionally biased region" description="Polar residues" evidence="20">
    <location>
        <begin position="581"/>
        <end position="600"/>
    </location>
</feature>
<feature type="domain" description="TRAM" evidence="21">
    <location>
        <begin position="1375"/>
        <end position="1450"/>
    </location>
</feature>
<comment type="similarity">
    <text evidence="4">Belongs to the methylthiotransferase family. MiaB subfamily.</text>
</comment>
<dbReference type="InterPro" id="IPR001124">
    <property type="entry name" value="Lipid-bd_serum_glycop_C"/>
</dbReference>
<feature type="compositionally biased region" description="Basic and acidic residues" evidence="20">
    <location>
        <begin position="601"/>
        <end position="617"/>
    </location>
</feature>
<feature type="compositionally biased region" description="Basic and acidic residues" evidence="20">
    <location>
        <begin position="754"/>
        <end position="779"/>
    </location>
</feature>
<dbReference type="Gene3D" id="3.80.30.20">
    <property type="entry name" value="tm_1862 like domain"/>
    <property type="match status" value="1"/>
</dbReference>
<proteinExistence type="inferred from homology"/>
<evidence type="ECO:0000256" key="16">
    <source>
        <dbReference type="ARBA" id="ARBA00077166"/>
    </source>
</evidence>
<feature type="region of interest" description="Disordered" evidence="20">
    <location>
        <begin position="117"/>
        <end position="136"/>
    </location>
</feature>
<dbReference type="GO" id="GO:0035597">
    <property type="term" value="F:tRNA-2-methylthio-N(6)-dimethylallyladenosine(37) synthase activity"/>
    <property type="evidence" value="ECO:0007669"/>
    <property type="project" value="UniProtKB-EC"/>
</dbReference>
<dbReference type="GO" id="GO:0005576">
    <property type="term" value="C:extracellular region"/>
    <property type="evidence" value="ECO:0007669"/>
    <property type="project" value="UniProtKB-SubCell"/>
</dbReference>
<feature type="compositionally biased region" description="Low complexity" evidence="20">
    <location>
        <begin position="542"/>
        <end position="563"/>
    </location>
</feature>
<dbReference type="Pfam" id="PF00919">
    <property type="entry name" value="UPF0004"/>
    <property type="match status" value="1"/>
</dbReference>
<dbReference type="Gene3D" id="3.40.50.12160">
    <property type="entry name" value="Methylthiotransferase, N-terminal domain"/>
    <property type="match status" value="1"/>
</dbReference>
<evidence type="ECO:0000259" key="21">
    <source>
        <dbReference type="PROSITE" id="PS50926"/>
    </source>
</evidence>
<dbReference type="GO" id="GO:0005739">
    <property type="term" value="C:mitochondrion"/>
    <property type="evidence" value="ECO:0007669"/>
    <property type="project" value="TreeGrafter"/>
</dbReference>
<dbReference type="GO" id="GO:0008289">
    <property type="term" value="F:lipid binding"/>
    <property type="evidence" value="ECO:0007669"/>
    <property type="project" value="InterPro"/>
</dbReference>
<dbReference type="CDD" id="cd01335">
    <property type="entry name" value="Radical_SAM"/>
    <property type="match status" value="1"/>
</dbReference>
<dbReference type="Pfam" id="PF15246">
    <property type="entry name" value="NCKAP5"/>
    <property type="match status" value="1"/>
</dbReference>
<dbReference type="Pfam" id="PF02886">
    <property type="entry name" value="LBP_BPI_CETP_C"/>
    <property type="match status" value="1"/>
</dbReference>
<dbReference type="EC" id="2.8.4.3" evidence="13"/>
<evidence type="ECO:0000256" key="6">
    <source>
        <dbReference type="ARBA" id="ARBA00022525"/>
    </source>
</evidence>
<evidence type="ECO:0000256" key="17">
    <source>
        <dbReference type="ARBA" id="ARBA00078237"/>
    </source>
</evidence>